<comment type="catalytic activity">
    <reaction evidence="2">
        <text>[protein]-peptidylproline (omega=180) = [protein]-peptidylproline (omega=0)</text>
        <dbReference type="Rhea" id="RHEA:16237"/>
        <dbReference type="Rhea" id="RHEA-COMP:10747"/>
        <dbReference type="Rhea" id="RHEA-COMP:10748"/>
        <dbReference type="ChEBI" id="CHEBI:83833"/>
        <dbReference type="ChEBI" id="CHEBI:83834"/>
        <dbReference type="EC" id="5.2.1.8"/>
    </reaction>
</comment>
<evidence type="ECO:0000256" key="1">
    <source>
        <dbReference type="PROSITE-ProRule" id="PRU00278"/>
    </source>
</evidence>
<organism evidence="5">
    <name type="scientific">Prymnesium polylepis</name>
    <dbReference type="NCBI Taxonomy" id="72548"/>
    <lineage>
        <taxon>Eukaryota</taxon>
        <taxon>Haptista</taxon>
        <taxon>Haptophyta</taxon>
        <taxon>Prymnesiophyceae</taxon>
        <taxon>Prymnesiales</taxon>
        <taxon>Prymnesiaceae</taxon>
        <taxon>Prymnesium</taxon>
    </lineage>
</organism>
<dbReference type="Gene3D" id="1.20.58.2190">
    <property type="match status" value="1"/>
</dbReference>
<name>A0A7S4MY14_9EUKA</name>
<keyword evidence="1 2" id="KW-0413">Isomerase</keyword>
<dbReference type="PANTHER" id="PTHR43629:SF2">
    <property type="entry name" value="RHODANESE-LIKE_PPIC DOMAIN-CONTAINING PROTEIN 12, CHLOROPLASTIC"/>
    <property type="match status" value="1"/>
</dbReference>
<gene>
    <name evidence="5" type="ORF">CPOL0286_LOCUS14705</name>
</gene>
<evidence type="ECO:0000313" key="5">
    <source>
        <dbReference type="EMBL" id="CAE2250780.1"/>
    </source>
</evidence>
<keyword evidence="1 2" id="KW-0697">Rotamase</keyword>
<dbReference type="InterPro" id="IPR046357">
    <property type="entry name" value="PPIase_dom_sf"/>
</dbReference>
<dbReference type="AlphaFoldDB" id="A0A7S4MY14"/>
<evidence type="ECO:0000256" key="2">
    <source>
        <dbReference type="RuleBase" id="RU363014"/>
    </source>
</evidence>
<dbReference type="InterPro" id="IPR052204">
    <property type="entry name" value="PpiC/parvulin_rotamase"/>
</dbReference>
<dbReference type="SUPFAM" id="SSF143503">
    <property type="entry name" value="PUG domain-like"/>
    <property type="match status" value="1"/>
</dbReference>
<dbReference type="InterPro" id="IPR018997">
    <property type="entry name" value="PUB_domain"/>
</dbReference>
<accession>A0A7S4MY14</accession>
<dbReference type="InterPro" id="IPR036339">
    <property type="entry name" value="PUB-like_dom_sf"/>
</dbReference>
<dbReference type="PROSITE" id="PS50198">
    <property type="entry name" value="PPIC_PPIASE_2"/>
    <property type="match status" value="1"/>
</dbReference>
<proteinExistence type="predicted"/>
<feature type="coiled-coil region" evidence="3">
    <location>
        <begin position="91"/>
        <end position="120"/>
    </location>
</feature>
<reference evidence="5" key="1">
    <citation type="submission" date="2021-01" db="EMBL/GenBank/DDBJ databases">
        <authorList>
            <person name="Corre E."/>
            <person name="Pelletier E."/>
            <person name="Niang G."/>
            <person name="Scheremetjew M."/>
            <person name="Finn R."/>
            <person name="Kale V."/>
            <person name="Holt S."/>
            <person name="Cochrane G."/>
            <person name="Meng A."/>
            <person name="Brown T."/>
            <person name="Cohen L."/>
        </authorList>
    </citation>
    <scope>NUCLEOTIDE SEQUENCE</scope>
    <source>
        <strain evidence="5">UIO037</strain>
    </source>
</reference>
<keyword evidence="3" id="KW-0175">Coiled coil</keyword>
<dbReference type="EC" id="5.2.1.8" evidence="2"/>
<dbReference type="Pfam" id="PF09409">
    <property type="entry name" value="PUB"/>
    <property type="match status" value="1"/>
</dbReference>
<dbReference type="Gene3D" id="3.10.50.40">
    <property type="match status" value="1"/>
</dbReference>
<dbReference type="SUPFAM" id="SSF54534">
    <property type="entry name" value="FKBP-like"/>
    <property type="match status" value="1"/>
</dbReference>
<protein>
    <recommendedName>
        <fullName evidence="2">Peptidyl-prolyl cis-trans isomerase</fullName>
        <ecNumber evidence="2">5.2.1.8</ecNumber>
    </recommendedName>
</protein>
<dbReference type="EMBL" id="HBKO01032280">
    <property type="protein sequence ID" value="CAE2250780.1"/>
    <property type="molecule type" value="Transcribed_RNA"/>
</dbReference>
<dbReference type="InterPro" id="IPR000297">
    <property type="entry name" value="PPIase_PpiC"/>
</dbReference>
<dbReference type="Pfam" id="PF00639">
    <property type="entry name" value="Rotamase"/>
    <property type="match status" value="1"/>
</dbReference>
<feature type="domain" description="PpiC" evidence="4">
    <location>
        <begin position="137"/>
        <end position="241"/>
    </location>
</feature>
<dbReference type="GO" id="GO:0003755">
    <property type="term" value="F:peptidyl-prolyl cis-trans isomerase activity"/>
    <property type="evidence" value="ECO:0007669"/>
    <property type="project" value="UniProtKB-UniRule"/>
</dbReference>
<evidence type="ECO:0000259" key="4">
    <source>
        <dbReference type="PROSITE" id="PS50198"/>
    </source>
</evidence>
<evidence type="ECO:0000256" key="3">
    <source>
        <dbReference type="SAM" id="Coils"/>
    </source>
</evidence>
<dbReference type="PANTHER" id="PTHR43629">
    <property type="entry name" value="PEPTIDYL-PROLYL CIS-TRANS ISOMERASE"/>
    <property type="match status" value="1"/>
</dbReference>
<sequence length="245" mass="27073">MEEPNPKQAAGLESLRELRGDFDTVHSTLGKILGNIVNAPSEAKYRRLRTTNDRIAQLLAARGARQLLVGSGFVEEDEALVLPEAAEIAKLQVAVERLSAQQAARKDEEEQAKKEAMEQQRARAMTKKRAEEPAGKVAQAKASHILLKVTDDAPYEAIEKKLSAWKAEIEDAPYHFQIDRFADKAKQHSDCPSGARGGNLGFFPRGKMVEEFDAIAFEKKVGAIYGPVRTATGSHLIFLHSRIEK</sequence>
<dbReference type="CDD" id="cd09212">
    <property type="entry name" value="PUB"/>
    <property type="match status" value="1"/>
</dbReference>